<evidence type="ECO:0000256" key="10">
    <source>
        <dbReference type="SAM" id="Phobius"/>
    </source>
</evidence>
<feature type="compositionally biased region" description="Polar residues" evidence="9">
    <location>
        <begin position="398"/>
        <end position="411"/>
    </location>
</feature>
<gene>
    <name evidence="11" type="primary">bdg</name>
    <name evidence="11" type="ORF">Bhyg_16165</name>
</gene>
<keyword evidence="4 10" id="KW-0812">Transmembrane</keyword>
<feature type="transmembrane region" description="Helical" evidence="10">
    <location>
        <begin position="1033"/>
        <end position="1055"/>
    </location>
</feature>
<feature type="transmembrane region" description="Helical" evidence="10">
    <location>
        <begin position="921"/>
        <end position="945"/>
    </location>
</feature>
<accession>A0A9Q0MIJ7</accession>
<comment type="caution">
    <text evidence="11">The sequence shown here is derived from an EMBL/GenBank/DDBJ whole genome shotgun (WGS) entry which is preliminary data.</text>
</comment>
<dbReference type="EMBL" id="WJQU01003246">
    <property type="protein sequence ID" value="KAJ6626572.1"/>
    <property type="molecule type" value="Genomic_DNA"/>
</dbReference>
<dbReference type="InterPro" id="IPR000175">
    <property type="entry name" value="Na/ntran_symport"/>
</dbReference>
<proteinExistence type="inferred from homology"/>
<evidence type="ECO:0000256" key="7">
    <source>
        <dbReference type="ARBA" id="ARBA00023136"/>
    </source>
</evidence>
<feature type="transmembrane region" description="Helical" evidence="10">
    <location>
        <begin position="881"/>
        <end position="900"/>
    </location>
</feature>
<dbReference type="CDD" id="cd06857">
    <property type="entry name" value="SLC5-6-like_sbd"/>
    <property type="match status" value="1"/>
</dbReference>
<feature type="region of interest" description="Disordered" evidence="9">
    <location>
        <begin position="1233"/>
        <end position="1254"/>
    </location>
</feature>
<feature type="compositionally biased region" description="Low complexity" evidence="9">
    <location>
        <begin position="593"/>
        <end position="607"/>
    </location>
</feature>
<dbReference type="PRINTS" id="PR00176">
    <property type="entry name" value="NANEUSMPORT"/>
</dbReference>
<comment type="similarity">
    <text evidence="2">Belongs to the sodium:neurotransmitter symporter (SNF) (TC 2.A.22) family.</text>
</comment>
<feature type="transmembrane region" description="Helical" evidence="10">
    <location>
        <begin position="1098"/>
        <end position="1119"/>
    </location>
</feature>
<dbReference type="GO" id="GO:0089718">
    <property type="term" value="P:amino acid import across plasma membrane"/>
    <property type="evidence" value="ECO:0007669"/>
    <property type="project" value="TreeGrafter"/>
</dbReference>
<feature type="compositionally biased region" description="Low complexity" evidence="9">
    <location>
        <begin position="614"/>
        <end position="623"/>
    </location>
</feature>
<feature type="transmembrane region" description="Helical" evidence="10">
    <location>
        <begin position="712"/>
        <end position="740"/>
    </location>
</feature>
<feature type="region of interest" description="Disordered" evidence="9">
    <location>
        <begin position="548"/>
        <end position="568"/>
    </location>
</feature>
<dbReference type="PANTHER" id="PTHR11616:SF323">
    <property type="entry name" value="SODIUM-DEPENDENT TRANSPORTER BEDRAGGLED"/>
    <property type="match status" value="1"/>
</dbReference>
<evidence type="ECO:0000256" key="1">
    <source>
        <dbReference type="ARBA" id="ARBA00004141"/>
    </source>
</evidence>
<dbReference type="PROSITE" id="PS50267">
    <property type="entry name" value="NA_NEUROTRAN_SYMP_3"/>
    <property type="match status" value="1"/>
</dbReference>
<protein>
    <submittedName>
        <fullName evidence="11">Sodium-dependent transporter bedraggled</fullName>
    </submittedName>
</protein>
<dbReference type="GO" id="GO:0005886">
    <property type="term" value="C:plasma membrane"/>
    <property type="evidence" value="ECO:0007669"/>
    <property type="project" value="TreeGrafter"/>
</dbReference>
<dbReference type="OrthoDB" id="6366319at2759"/>
<comment type="subcellular location">
    <subcellularLocation>
        <location evidence="1">Membrane</location>
        <topology evidence="1">Multi-pass membrane protein</topology>
    </subcellularLocation>
</comment>
<dbReference type="GO" id="GO:0015179">
    <property type="term" value="F:L-amino acid transmembrane transporter activity"/>
    <property type="evidence" value="ECO:0007669"/>
    <property type="project" value="TreeGrafter"/>
</dbReference>
<evidence type="ECO:0000256" key="4">
    <source>
        <dbReference type="ARBA" id="ARBA00022692"/>
    </source>
</evidence>
<evidence type="ECO:0000313" key="11">
    <source>
        <dbReference type="EMBL" id="KAJ6626572.1"/>
    </source>
</evidence>
<organism evidence="11 12">
    <name type="scientific">Pseudolycoriella hygida</name>
    <dbReference type="NCBI Taxonomy" id="35572"/>
    <lineage>
        <taxon>Eukaryota</taxon>
        <taxon>Metazoa</taxon>
        <taxon>Ecdysozoa</taxon>
        <taxon>Arthropoda</taxon>
        <taxon>Hexapoda</taxon>
        <taxon>Insecta</taxon>
        <taxon>Pterygota</taxon>
        <taxon>Neoptera</taxon>
        <taxon>Endopterygota</taxon>
        <taxon>Diptera</taxon>
        <taxon>Nematocera</taxon>
        <taxon>Sciaroidea</taxon>
        <taxon>Sciaridae</taxon>
        <taxon>Pseudolycoriella</taxon>
    </lineage>
</organism>
<dbReference type="PANTHER" id="PTHR11616">
    <property type="entry name" value="SODIUM/CHLORIDE DEPENDENT TRANSPORTER"/>
    <property type="match status" value="1"/>
</dbReference>
<evidence type="ECO:0000256" key="3">
    <source>
        <dbReference type="ARBA" id="ARBA00022448"/>
    </source>
</evidence>
<keyword evidence="6 10" id="KW-1133">Transmembrane helix</keyword>
<feature type="transmembrane region" description="Helical" evidence="10">
    <location>
        <begin position="836"/>
        <end position="857"/>
    </location>
</feature>
<feature type="transmembrane region" description="Helical" evidence="10">
    <location>
        <begin position="805"/>
        <end position="824"/>
    </location>
</feature>
<dbReference type="SUPFAM" id="SSF161070">
    <property type="entry name" value="SNF-like"/>
    <property type="match status" value="1"/>
</dbReference>
<feature type="transmembrane region" description="Helical" evidence="10">
    <location>
        <begin position="667"/>
        <end position="691"/>
    </location>
</feature>
<keyword evidence="3" id="KW-0813">Transport</keyword>
<feature type="compositionally biased region" description="Polar residues" evidence="9">
    <location>
        <begin position="368"/>
        <end position="385"/>
    </location>
</feature>
<keyword evidence="5" id="KW-0769">Symport</keyword>
<feature type="region of interest" description="Disordered" evidence="9">
    <location>
        <begin position="368"/>
        <end position="414"/>
    </location>
</feature>
<dbReference type="GO" id="GO:0046872">
    <property type="term" value="F:metal ion binding"/>
    <property type="evidence" value="ECO:0007669"/>
    <property type="project" value="UniProtKB-KW"/>
</dbReference>
<feature type="binding site" evidence="8">
    <location>
        <position position="658"/>
    </location>
    <ligand>
        <name>Na(+)</name>
        <dbReference type="ChEBI" id="CHEBI:29101"/>
        <label>1</label>
    </ligand>
</feature>
<keyword evidence="7 10" id="KW-0472">Membrane</keyword>
<sequence length="1448" mass="162337">MRSSDEEFNSSSEKVLNDNESSNLSAFCTLRTDRKQKKPTPDHLNFCTLRNRRDKLPTDNGSFSVPYNRLTDIFSNENSFEDDNGNLIDLDDSVQPEAEAINKSLIEKYEVDLSDWKPKLSQSTSNTLEKCDRKQSLKELKRLSSYCTLRPEQRRKYILRTISTLRNANKITDEANKALSLLHELNRFDTNDGASTTDIAACFSDPEKVEDCLLELDAYLEEIDRNYLYNDGTASEKENNFPVDKVVHVQQCKANCNNDDGSSRNSREQNEKVEEIITTDSEKDNCGYREFLNRFSDCDNASSKADNCRMNDVNVHEDSHDEQSDRLSGVMNLQCNDVINFDHEIRRGQSHRSTINVASGSTFPRINQLSKASTSTAKRNSSWRRNSMRKTRPVHIPEQNTSLPSTSTSQVTNYPTTTRRLTLPNLRKSNDTIALVSSMEPTGQTPVPIDNATISTEPVMKPNEPPNSSVENQSNIVSEARSLGDEFLNTLTQSTSDIAELESNFDFGCTETHFGSEENAQMRPRQLGRRAETRARVVSITSETNSLGDQRIIVNHDRPTSSPARMPQRLPVEQYVASEASSVVTSRNPSPVSIISSSASSSTASATDNTERPQQQQRSTSSSDAENVSDEPEEKIKIWPHCFSRILAASCCTLGLFNISRFSVLSIYYGANFIVQFLILSIVFGIPMLWLQMCLGSRLKGGPISMWRVSPICKGIGIALLLVQAFVALYSAVSIGWVLVYFRDSFATQTARYRWQEQFILFRGDRSNESIKLEETIADYFNGVVLQRFQLGPGGRSDNNGIGTVRFQVAFNMAVLWLCVFVVLCKGLRSYGKIVLGLMVVPLVGLTTVCTKMLTMINSSSLQNIFPATDWQDFFMNSQSWFSAAQEVFLTWALFGASIISIFSKTTHLNEKKTALRRDALIVVLITISGLILAAVLGNACVQILNDCGFYYFPGSYENIHSYVFLLPSNAPLPSQLIATPSKWLPRYSTVLGENFRRTGMNLNRESGYGPLRLVTEIFPSALAAATQQNISAGWSVLGFLLFLVFGLAQLCAMWKPIAGSLGNSTSSILLSCVTGLLLGIPLATECGINIIHFFDTLIGGSWFVLLLWVGQIFAIFLVRGRPYSGDILVNDLHLTQTLSAFVALSWNVLLPIGLMILCVLEYRQSNSRDLYQWRGRTYWALWTRKVGGFMQVAFLLIVPITSIVQIYRYLSNGPPDILDRIQLLYRPSLSRPSTAQNRYTENRNDRPDPNNSIPAVITLEARTMTEDAPPKYTPPPSYTTATGARIAKMLRNSIRRSVRRIIGEPSTRQRPCIQQTPNNSNNFDECLPPAYSTVRIDPTVNLRQNIDLTDHNNAMESHRQFQTTELVNRSRTLTAHDVAQLLRPSDLQYQRAASLGTYVEQDRILRNSLQKELSRSAENLVLNAAPVGESSIIDLNHYNDDRNTSVI</sequence>
<evidence type="ECO:0000256" key="9">
    <source>
        <dbReference type="SAM" id="MobiDB-lite"/>
    </source>
</evidence>
<evidence type="ECO:0000313" key="12">
    <source>
        <dbReference type="Proteomes" id="UP001151699"/>
    </source>
</evidence>
<keyword evidence="8" id="KW-0915">Sodium</keyword>
<dbReference type="InterPro" id="IPR037272">
    <property type="entry name" value="SNS_sf"/>
</dbReference>
<feature type="transmembrane region" description="Helical" evidence="10">
    <location>
        <begin position="1189"/>
        <end position="1211"/>
    </location>
</feature>
<evidence type="ECO:0000256" key="6">
    <source>
        <dbReference type="ARBA" id="ARBA00022989"/>
    </source>
</evidence>
<evidence type="ECO:0000256" key="5">
    <source>
        <dbReference type="ARBA" id="ARBA00022847"/>
    </source>
</evidence>
<feature type="transmembrane region" description="Helical" evidence="10">
    <location>
        <begin position="1067"/>
        <end position="1092"/>
    </location>
</feature>
<dbReference type="Pfam" id="PF00209">
    <property type="entry name" value="SNF"/>
    <property type="match status" value="1"/>
</dbReference>
<keyword evidence="12" id="KW-1185">Reference proteome</keyword>
<dbReference type="GO" id="GO:0005283">
    <property type="term" value="F:amino acid:sodium symporter activity"/>
    <property type="evidence" value="ECO:0007669"/>
    <property type="project" value="TreeGrafter"/>
</dbReference>
<feature type="region of interest" description="Disordered" evidence="9">
    <location>
        <begin position="515"/>
        <end position="534"/>
    </location>
</feature>
<name>A0A9Q0MIJ7_9DIPT</name>
<evidence type="ECO:0000256" key="8">
    <source>
        <dbReference type="PIRSR" id="PIRSR600175-1"/>
    </source>
</evidence>
<keyword evidence="8" id="KW-0479">Metal-binding</keyword>
<evidence type="ECO:0000256" key="2">
    <source>
        <dbReference type="ARBA" id="ARBA00006459"/>
    </source>
</evidence>
<feature type="region of interest" description="Disordered" evidence="9">
    <location>
        <begin position="586"/>
        <end position="630"/>
    </location>
</feature>
<dbReference type="Proteomes" id="UP001151699">
    <property type="component" value="Unassembled WGS sequence"/>
</dbReference>
<feature type="transmembrane region" description="Helical" evidence="10">
    <location>
        <begin position="1139"/>
        <end position="1163"/>
    </location>
</feature>
<reference evidence="11" key="1">
    <citation type="submission" date="2022-07" db="EMBL/GenBank/DDBJ databases">
        <authorList>
            <person name="Trinca V."/>
            <person name="Uliana J.V.C."/>
            <person name="Torres T.T."/>
            <person name="Ward R.J."/>
            <person name="Monesi N."/>
        </authorList>
    </citation>
    <scope>NUCLEOTIDE SEQUENCE</scope>
    <source>
        <strain evidence="11">HSMRA1968</strain>
        <tissue evidence="11">Whole embryos</tissue>
    </source>
</reference>